<dbReference type="PANTHER" id="PTHR22912:SF217">
    <property type="entry name" value="DIHYDROLIPOYL DEHYDROGENASE"/>
    <property type="match status" value="1"/>
</dbReference>
<dbReference type="GO" id="GO:0006103">
    <property type="term" value="P:2-oxoglutarate metabolic process"/>
    <property type="evidence" value="ECO:0007669"/>
    <property type="project" value="TreeGrafter"/>
</dbReference>
<dbReference type="SUPFAM" id="SSF51905">
    <property type="entry name" value="FAD/NAD(P)-binding domain"/>
    <property type="match status" value="1"/>
</dbReference>
<evidence type="ECO:0000256" key="2">
    <source>
        <dbReference type="ARBA" id="ARBA00007532"/>
    </source>
</evidence>
<keyword evidence="6 16" id="KW-0285">Flavoprotein</keyword>
<feature type="binding site" evidence="14">
    <location>
        <position position="204"/>
    </location>
    <ligand>
        <name>NAD(+)</name>
        <dbReference type="ChEBI" id="CHEBI:57540"/>
    </ligand>
</feature>
<dbReference type="InterPro" id="IPR023753">
    <property type="entry name" value="FAD/NAD-binding_dom"/>
</dbReference>
<evidence type="ECO:0000256" key="1">
    <source>
        <dbReference type="ARBA" id="ARBA00004496"/>
    </source>
</evidence>
<dbReference type="PIRSF" id="PIRSF000350">
    <property type="entry name" value="Mercury_reductase_MerA"/>
    <property type="match status" value="1"/>
</dbReference>
<dbReference type="InterPro" id="IPR012999">
    <property type="entry name" value="Pyr_OxRdtase_I_AS"/>
</dbReference>
<dbReference type="SUPFAM" id="SSF55424">
    <property type="entry name" value="FAD/NAD-linked reductases, dimerisation (C-terminal) domain"/>
    <property type="match status" value="1"/>
</dbReference>
<keyword evidence="11 16" id="KW-0676">Redox-active center</keyword>
<evidence type="ECO:0000256" key="14">
    <source>
        <dbReference type="PIRSR" id="PIRSR000350-3"/>
    </source>
</evidence>
<dbReference type="PRINTS" id="PR00411">
    <property type="entry name" value="PNDRDTASEI"/>
</dbReference>
<dbReference type="FunFam" id="3.30.390.30:FF:000001">
    <property type="entry name" value="Dihydrolipoyl dehydrogenase"/>
    <property type="match status" value="1"/>
</dbReference>
<dbReference type="EC" id="1.8.1.4" evidence="3 16"/>
<dbReference type="GO" id="GO:0005737">
    <property type="term" value="C:cytoplasm"/>
    <property type="evidence" value="ECO:0007669"/>
    <property type="project" value="UniProtKB-SubCell"/>
</dbReference>
<keyword evidence="9 14" id="KW-0520">NAD</keyword>
<dbReference type="EMBL" id="AP023420">
    <property type="protein sequence ID" value="BCK83154.1"/>
    <property type="molecule type" value="Genomic_DNA"/>
</dbReference>
<keyword evidence="7 14" id="KW-0274">FAD</keyword>
<feature type="domain" description="Pyridine nucleotide-disulphide oxidoreductase dimerisation" evidence="17">
    <location>
        <begin position="345"/>
        <end position="453"/>
    </location>
</feature>
<evidence type="ECO:0000256" key="5">
    <source>
        <dbReference type="ARBA" id="ARBA00022490"/>
    </source>
</evidence>
<feature type="binding site" evidence="14">
    <location>
        <position position="271"/>
    </location>
    <ligand>
        <name>NAD(+)</name>
        <dbReference type="ChEBI" id="CHEBI:57540"/>
    </ligand>
</feature>
<feature type="domain" description="FAD/NAD(P)-binding" evidence="18">
    <location>
        <begin position="9"/>
        <end position="326"/>
    </location>
</feature>
<evidence type="ECO:0000313" key="20">
    <source>
        <dbReference type="Proteomes" id="UP000679848"/>
    </source>
</evidence>
<dbReference type="KEGG" id="pfaa:MM59RIKEN_04730"/>
<protein>
    <recommendedName>
        <fullName evidence="4 16">Dihydrolipoyl dehydrogenase</fullName>
        <ecNumber evidence="3 16">1.8.1.4</ecNumber>
    </recommendedName>
</protein>
<dbReference type="Pfam" id="PF07992">
    <property type="entry name" value="Pyr_redox_2"/>
    <property type="match status" value="1"/>
</dbReference>
<evidence type="ECO:0000256" key="6">
    <source>
        <dbReference type="ARBA" id="ARBA00022630"/>
    </source>
</evidence>
<feature type="active site" description="Proton acceptor" evidence="13">
    <location>
        <position position="443"/>
    </location>
</feature>
<evidence type="ECO:0000256" key="10">
    <source>
        <dbReference type="ARBA" id="ARBA00023157"/>
    </source>
</evidence>
<evidence type="ECO:0000256" key="7">
    <source>
        <dbReference type="ARBA" id="ARBA00022827"/>
    </source>
</evidence>
<dbReference type="PROSITE" id="PS00076">
    <property type="entry name" value="PYRIDINE_REDOX_1"/>
    <property type="match status" value="1"/>
</dbReference>
<dbReference type="Gene3D" id="3.50.50.60">
    <property type="entry name" value="FAD/NAD(P)-binding domain"/>
    <property type="match status" value="2"/>
</dbReference>
<evidence type="ECO:0000256" key="4">
    <source>
        <dbReference type="ARBA" id="ARBA00016961"/>
    </source>
</evidence>
<comment type="catalytic activity">
    <reaction evidence="12 16">
        <text>N(6)-[(R)-dihydrolipoyl]-L-lysyl-[protein] + NAD(+) = N(6)-[(R)-lipoyl]-L-lysyl-[protein] + NADH + H(+)</text>
        <dbReference type="Rhea" id="RHEA:15045"/>
        <dbReference type="Rhea" id="RHEA-COMP:10474"/>
        <dbReference type="Rhea" id="RHEA-COMP:10475"/>
        <dbReference type="ChEBI" id="CHEBI:15378"/>
        <dbReference type="ChEBI" id="CHEBI:57540"/>
        <dbReference type="ChEBI" id="CHEBI:57945"/>
        <dbReference type="ChEBI" id="CHEBI:83099"/>
        <dbReference type="ChEBI" id="CHEBI:83100"/>
        <dbReference type="EC" id="1.8.1.4"/>
    </reaction>
</comment>
<keyword evidence="8 16" id="KW-0560">Oxidoreductase</keyword>
<dbReference type="PANTHER" id="PTHR22912">
    <property type="entry name" value="DISULFIDE OXIDOREDUCTASE"/>
    <property type="match status" value="1"/>
</dbReference>
<comment type="miscellaneous">
    <text evidence="16">The active site is a redox-active disulfide bond.</text>
</comment>
<reference evidence="19" key="1">
    <citation type="submission" date="2020-09" db="EMBL/GenBank/DDBJ databases">
        <title>New species isolated from human feces.</title>
        <authorList>
            <person name="Kitahara M."/>
            <person name="Shigeno Y."/>
            <person name="Shime M."/>
            <person name="Matsumoto Y."/>
            <person name="Nakamura S."/>
            <person name="Motooka D."/>
            <person name="Fukuoka S."/>
            <person name="Nishikawa H."/>
            <person name="Benno Y."/>
        </authorList>
    </citation>
    <scope>NUCLEOTIDE SEQUENCE</scope>
    <source>
        <strain evidence="19">MM59</strain>
    </source>
</reference>
<evidence type="ECO:0000256" key="13">
    <source>
        <dbReference type="PIRSR" id="PIRSR000350-2"/>
    </source>
</evidence>
<dbReference type="Pfam" id="PF02852">
    <property type="entry name" value="Pyr_redox_dim"/>
    <property type="match status" value="1"/>
</dbReference>
<evidence type="ECO:0000313" key="19">
    <source>
        <dbReference type="EMBL" id="BCK83154.1"/>
    </source>
</evidence>
<evidence type="ECO:0000256" key="12">
    <source>
        <dbReference type="ARBA" id="ARBA00049187"/>
    </source>
</evidence>
<keyword evidence="10" id="KW-1015">Disulfide bond</keyword>
<evidence type="ECO:0000256" key="8">
    <source>
        <dbReference type="ARBA" id="ARBA00023002"/>
    </source>
</evidence>
<evidence type="ECO:0000256" key="16">
    <source>
        <dbReference type="RuleBase" id="RU003692"/>
    </source>
</evidence>
<evidence type="ECO:0000256" key="15">
    <source>
        <dbReference type="PIRSR" id="PIRSR000350-4"/>
    </source>
</evidence>
<sequence length="466" mass="49361">MREIAMFHYDLIVIGAGPGGYTAALRAAKRGWKTAVIERREVGGTCLNRGCIPTKTLLHASEIAAGIRGGRFGIEAQQVRLDMAAMLTRKRQVSAQLSGGIETMLRAEKVELLQGNATVLGPSQVRLTGENEQVLTARHILLATGAVPARPPIPGLDLPEVMTSDDLLENGRLYQSLIVIGGGVIGVEFATFYADLGCQVTVIEGMDRLLPALDRELGQNLGMIFKKRGIAVHTGADVTRLEKTEGGVRVCFHGKGGEESAAGEAVLCAIGRRPNTEGLFAPDVAVAMNGRFIAVNENYETSLPGIYAIGDVSGNIQLAHMAAAQGIDAVERMMGGAGRIDLTAVPSCIYCAPEIACVGMTAEEAKAEGRAVAVGKYVMYANGRTVIQDGGRAFLKIVANAESHAILGAQFMCEHATDMISEMTAAIVNGLTVEQMLRVMRPHPTFEEGVQDALEAVLGKLSGAEH</sequence>
<dbReference type="InterPro" id="IPR050151">
    <property type="entry name" value="Class-I_Pyr_Nuc-Dis_Oxidored"/>
</dbReference>
<dbReference type="Proteomes" id="UP000679848">
    <property type="component" value="Chromosome"/>
</dbReference>
<evidence type="ECO:0000259" key="18">
    <source>
        <dbReference type="Pfam" id="PF07992"/>
    </source>
</evidence>
<dbReference type="NCBIfam" id="TIGR01350">
    <property type="entry name" value="lipoamide_DH"/>
    <property type="match status" value="1"/>
</dbReference>
<comment type="cofactor">
    <cofactor evidence="14 16">
        <name>FAD</name>
        <dbReference type="ChEBI" id="CHEBI:57692"/>
    </cofactor>
    <text evidence="14 16">Binds 1 FAD per subunit.</text>
</comment>
<name>A0A810Q589_9FIRM</name>
<proteinExistence type="inferred from homology"/>
<dbReference type="InterPro" id="IPR004099">
    <property type="entry name" value="Pyr_nucl-diS_OxRdtase_dimer"/>
</dbReference>
<feature type="binding site" evidence="14">
    <location>
        <position position="311"/>
    </location>
    <ligand>
        <name>FAD</name>
        <dbReference type="ChEBI" id="CHEBI:57692"/>
    </ligand>
</feature>
<evidence type="ECO:0000256" key="9">
    <source>
        <dbReference type="ARBA" id="ARBA00023027"/>
    </source>
</evidence>
<feature type="disulfide bond" description="Redox-active" evidence="15">
    <location>
        <begin position="46"/>
        <end position="51"/>
    </location>
</feature>
<gene>
    <name evidence="19" type="ORF">MM59RIKEN_04730</name>
</gene>
<dbReference type="PRINTS" id="PR00368">
    <property type="entry name" value="FADPNR"/>
</dbReference>
<dbReference type="GO" id="GO:0004148">
    <property type="term" value="F:dihydrolipoyl dehydrogenase (NADH) activity"/>
    <property type="evidence" value="ECO:0007669"/>
    <property type="project" value="UniProtKB-EC"/>
</dbReference>
<comment type="subcellular location">
    <subcellularLocation>
        <location evidence="1">Cytoplasm</location>
    </subcellularLocation>
</comment>
<feature type="binding site" evidence="14">
    <location>
        <begin position="181"/>
        <end position="188"/>
    </location>
    <ligand>
        <name>NAD(+)</name>
        <dbReference type="ChEBI" id="CHEBI:57540"/>
    </ligand>
</feature>
<dbReference type="GO" id="GO:0050660">
    <property type="term" value="F:flavin adenine dinucleotide binding"/>
    <property type="evidence" value="ECO:0007669"/>
    <property type="project" value="InterPro"/>
</dbReference>
<feature type="binding site" evidence="14">
    <location>
        <position position="55"/>
    </location>
    <ligand>
        <name>FAD</name>
        <dbReference type="ChEBI" id="CHEBI:57692"/>
    </ligand>
</feature>
<keyword evidence="14" id="KW-0547">Nucleotide-binding</keyword>
<dbReference type="Gene3D" id="3.30.390.30">
    <property type="match status" value="1"/>
</dbReference>
<organism evidence="19 20">
    <name type="scientific">Pusillibacter faecalis</name>
    <dbReference type="NCBI Taxonomy" id="2714358"/>
    <lineage>
        <taxon>Bacteria</taxon>
        <taxon>Bacillati</taxon>
        <taxon>Bacillota</taxon>
        <taxon>Clostridia</taxon>
        <taxon>Eubacteriales</taxon>
        <taxon>Oscillospiraceae</taxon>
        <taxon>Pusillibacter</taxon>
    </lineage>
</organism>
<evidence type="ECO:0000256" key="3">
    <source>
        <dbReference type="ARBA" id="ARBA00012608"/>
    </source>
</evidence>
<comment type="similarity">
    <text evidence="2 16">Belongs to the class-I pyridine nucleotide-disulfide oxidoreductase family.</text>
</comment>
<dbReference type="InterPro" id="IPR036188">
    <property type="entry name" value="FAD/NAD-bd_sf"/>
</dbReference>
<evidence type="ECO:0000259" key="17">
    <source>
        <dbReference type="Pfam" id="PF02852"/>
    </source>
</evidence>
<accession>A0A810Q589</accession>
<dbReference type="InterPro" id="IPR006258">
    <property type="entry name" value="Lipoamide_DH"/>
</dbReference>
<keyword evidence="5" id="KW-0963">Cytoplasm</keyword>
<dbReference type="InterPro" id="IPR016156">
    <property type="entry name" value="FAD/NAD-linked_Rdtase_dimer_sf"/>
</dbReference>
<keyword evidence="20" id="KW-1185">Reference proteome</keyword>
<dbReference type="InterPro" id="IPR001100">
    <property type="entry name" value="Pyr_nuc-diS_OxRdtase"/>
</dbReference>
<evidence type="ECO:0000256" key="11">
    <source>
        <dbReference type="ARBA" id="ARBA00023284"/>
    </source>
</evidence>
<dbReference type="AlphaFoldDB" id="A0A810Q589"/>